<dbReference type="InterPro" id="IPR029063">
    <property type="entry name" value="SAM-dependent_MTases_sf"/>
</dbReference>
<name>A0A6A5XMR8_9PLEO</name>
<protein>
    <recommendedName>
        <fullName evidence="3">Methyltransferase domain-containing protein</fullName>
    </recommendedName>
</protein>
<organism evidence="1 2">
    <name type="scientific">Aaosphaeria arxii CBS 175.79</name>
    <dbReference type="NCBI Taxonomy" id="1450172"/>
    <lineage>
        <taxon>Eukaryota</taxon>
        <taxon>Fungi</taxon>
        <taxon>Dikarya</taxon>
        <taxon>Ascomycota</taxon>
        <taxon>Pezizomycotina</taxon>
        <taxon>Dothideomycetes</taxon>
        <taxon>Pleosporomycetidae</taxon>
        <taxon>Pleosporales</taxon>
        <taxon>Pleosporales incertae sedis</taxon>
        <taxon>Aaosphaeria</taxon>
    </lineage>
</organism>
<dbReference type="Gene3D" id="3.40.50.150">
    <property type="entry name" value="Vaccinia Virus protein VP39"/>
    <property type="match status" value="1"/>
</dbReference>
<accession>A0A6A5XMR8</accession>
<reference evidence="1" key="1">
    <citation type="journal article" date="2020" name="Stud. Mycol.">
        <title>101 Dothideomycetes genomes: a test case for predicting lifestyles and emergence of pathogens.</title>
        <authorList>
            <person name="Haridas S."/>
            <person name="Albert R."/>
            <person name="Binder M."/>
            <person name="Bloem J."/>
            <person name="Labutti K."/>
            <person name="Salamov A."/>
            <person name="Andreopoulos B."/>
            <person name="Baker S."/>
            <person name="Barry K."/>
            <person name="Bills G."/>
            <person name="Bluhm B."/>
            <person name="Cannon C."/>
            <person name="Castanera R."/>
            <person name="Culley D."/>
            <person name="Daum C."/>
            <person name="Ezra D."/>
            <person name="Gonzalez J."/>
            <person name="Henrissat B."/>
            <person name="Kuo A."/>
            <person name="Liang C."/>
            <person name="Lipzen A."/>
            <person name="Lutzoni F."/>
            <person name="Magnuson J."/>
            <person name="Mondo S."/>
            <person name="Nolan M."/>
            <person name="Ohm R."/>
            <person name="Pangilinan J."/>
            <person name="Park H.-J."/>
            <person name="Ramirez L."/>
            <person name="Alfaro M."/>
            <person name="Sun H."/>
            <person name="Tritt A."/>
            <person name="Yoshinaga Y."/>
            <person name="Zwiers L.-H."/>
            <person name="Turgeon B."/>
            <person name="Goodwin S."/>
            <person name="Spatafora J."/>
            <person name="Crous P."/>
            <person name="Grigoriev I."/>
        </authorList>
    </citation>
    <scope>NUCLEOTIDE SEQUENCE</scope>
    <source>
        <strain evidence="1">CBS 175.79</strain>
    </source>
</reference>
<dbReference type="RefSeq" id="XP_033382751.1">
    <property type="nucleotide sequence ID" value="XM_033528232.1"/>
</dbReference>
<sequence>MAAEIENDYLFHNDNELTRLALQHVIIKDATKGKQVFAPISFDGSPLQILDACTGDGLWIRDLQASIAPNDSQHSYTGTDIEVSYFPKEPPANTSYHVQDITKPWPADWNGKFDLIHQRLALVVPGSEENTIKALKGYVDLLKPGGWIQLVEVRQWTKETDGQAFKDLNVCLADMIKTIGASLTHIDNAKSWLESLGLVDVQEETVEANYGTREDKKAQEIAKRSILTTAGSILGITSTFPQQLLTLPQERVVGIKDDLESEFNKEPVSAHWQYKIVWGRKGA</sequence>
<dbReference type="GeneID" id="54285629"/>
<dbReference type="Pfam" id="PF13489">
    <property type="entry name" value="Methyltransf_23"/>
    <property type="match status" value="1"/>
</dbReference>
<dbReference type="CDD" id="cd02440">
    <property type="entry name" value="AdoMet_MTases"/>
    <property type="match status" value="1"/>
</dbReference>
<dbReference type="AlphaFoldDB" id="A0A6A5XMR8"/>
<evidence type="ECO:0000313" key="1">
    <source>
        <dbReference type="EMBL" id="KAF2014412.1"/>
    </source>
</evidence>
<dbReference type="Proteomes" id="UP000799778">
    <property type="component" value="Unassembled WGS sequence"/>
</dbReference>
<evidence type="ECO:0008006" key="3">
    <source>
        <dbReference type="Google" id="ProtNLM"/>
    </source>
</evidence>
<dbReference type="OrthoDB" id="184880at2759"/>
<dbReference type="SUPFAM" id="SSF53335">
    <property type="entry name" value="S-adenosyl-L-methionine-dependent methyltransferases"/>
    <property type="match status" value="1"/>
</dbReference>
<keyword evidence="2" id="KW-1185">Reference proteome</keyword>
<gene>
    <name evidence="1" type="ORF">BU24DRAFT_423370</name>
</gene>
<proteinExistence type="predicted"/>
<dbReference type="EMBL" id="ML978070">
    <property type="protein sequence ID" value="KAF2014412.1"/>
    <property type="molecule type" value="Genomic_DNA"/>
</dbReference>
<evidence type="ECO:0000313" key="2">
    <source>
        <dbReference type="Proteomes" id="UP000799778"/>
    </source>
</evidence>